<dbReference type="EMBL" id="CP110232">
    <property type="protein sequence ID" value="WEG73204.1"/>
    <property type="molecule type" value="Genomic_DNA"/>
</dbReference>
<dbReference type="InterPro" id="IPR029033">
    <property type="entry name" value="His_PPase_superfam"/>
</dbReference>
<dbReference type="PIRSF" id="PIRSF000709">
    <property type="entry name" value="6PFK_2-Ptase"/>
    <property type="match status" value="1"/>
</dbReference>
<evidence type="ECO:0000256" key="1">
    <source>
        <dbReference type="PIRSR" id="PIRSR613078-1"/>
    </source>
</evidence>
<dbReference type="Gene3D" id="3.40.50.1240">
    <property type="entry name" value="Phosphoglycerate mutase-like"/>
    <property type="match status" value="1"/>
</dbReference>
<sequence length="201" mass="23001">MTILAFVRHGQTEWNHQQRMQGRKNSMLTDVGVKQAQSLQNKLATVDFDACYVSPSLRAIQTAELIIHNTQHSLLIDERLQEIDMGAWEGQLAKTIEQESADEWFAFWHQPDTFKALNGGENFTEVEQRIASFLADLLSEQTDKTYLIVSHRLTIKVALNFLLKHSLSHLNQLPDIKPNSLSIFDTQTDSIISYSDISHYE</sequence>
<evidence type="ECO:0000256" key="2">
    <source>
        <dbReference type="PIRSR" id="PIRSR613078-2"/>
    </source>
</evidence>
<organism evidence="3 4">
    <name type="scientific">Vagococcus intermedius</name>
    <dbReference type="NCBI Taxonomy" id="2991418"/>
    <lineage>
        <taxon>Bacteria</taxon>
        <taxon>Bacillati</taxon>
        <taxon>Bacillota</taxon>
        <taxon>Bacilli</taxon>
        <taxon>Lactobacillales</taxon>
        <taxon>Enterococcaceae</taxon>
        <taxon>Vagococcus</taxon>
    </lineage>
</organism>
<dbReference type="AlphaFoldDB" id="A0AAF0CUQ0"/>
<dbReference type="GO" id="GO:0016791">
    <property type="term" value="F:phosphatase activity"/>
    <property type="evidence" value="ECO:0007669"/>
    <property type="project" value="TreeGrafter"/>
</dbReference>
<dbReference type="SUPFAM" id="SSF53254">
    <property type="entry name" value="Phosphoglycerate mutase-like"/>
    <property type="match status" value="1"/>
</dbReference>
<dbReference type="KEGG" id="vie:OL234_09600"/>
<dbReference type="GO" id="GO:0005737">
    <property type="term" value="C:cytoplasm"/>
    <property type="evidence" value="ECO:0007669"/>
    <property type="project" value="TreeGrafter"/>
</dbReference>
<feature type="active site" description="Proton donor/acceptor" evidence="1">
    <location>
        <position position="82"/>
    </location>
</feature>
<reference evidence="3" key="1">
    <citation type="submission" date="2022-10" db="EMBL/GenBank/DDBJ databases">
        <title>Vagococcus sp. isolated from poultry meat.</title>
        <authorList>
            <person name="Johansson P."/>
            <person name="Bjorkroth J."/>
        </authorList>
    </citation>
    <scope>NUCLEOTIDE SEQUENCE</scope>
    <source>
        <strain evidence="3">STAA11</strain>
    </source>
</reference>
<feature type="binding site" evidence="2">
    <location>
        <begin position="8"/>
        <end position="15"/>
    </location>
    <ligand>
        <name>substrate</name>
    </ligand>
</feature>
<name>A0AAF0CUQ0_9ENTE</name>
<dbReference type="SMART" id="SM00855">
    <property type="entry name" value="PGAM"/>
    <property type="match status" value="1"/>
</dbReference>
<dbReference type="RefSeq" id="WP_275469007.1">
    <property type="nucleotide sequence ID" value="NZ_CP110232.1"/>
</dbReference>
<dbReference type="CDD" id="cd07067">
    <property type="entry name" value="HP_PGM_like"/>
    <property type="match status" value="1"/>
</dbReference>
<dbReference type="InterPro" id="IPR050275">
    <property type="entry name" value="PGM_Phosphatase"/>
</dbReference>
<evidence type="ECO:0000313" key="3">
    <source>
        <dbReference type="EMBL" id="WEG73204.1"/>
    </source>
</evidence>
<proteinExistence type="predicted"/>
<dbReference type="Pfam" id="PF00300">
    <property type="entry name" value="His_Phos_1"/>
    <property type="match status" value="1"/>
</dbReference>
<gene>
    <name evidence="3" type="ORF">OL234_09600</name>
</gene>
<feature type="active site" description="Tele-phosphohistidine intermediate" evidence="1">
    <location>
        <position position="9"/>
    </location>
</feature>
<evidence type="ECO:0000313" key="4">
    <source>
        <dbReference type="Proteomes" id="UP001179647"/>
    </source>
</evidence>
<keyword evidence="4" id="KW-1185">Reference proteome</keyword>
<accession>A0AAF0CUQ0</accession>
<dbReference type="Proteomes" id="UP001179647">
    <property type="component" value="Chromosome"/>
</dbReference>
<dbReference type="InterPro" id="IPR013078">
    <property type="entry name" value="His_Pase_superF_clade-1"/>
</dbReference>
<feature type="binding site" evidence="2">
    <location>
        <position position="58"/>
    </location>
    <ligand>
        <name>substrate</name>
    </ligand>
</feature>
<dbReference type="PANTHER" id="PTHR48100:SF1">
    <property type="entry name" value="HISTIDINE PHOSPHATASE FAMILY PROTEIN-RELATED"/>
    <property type="match status" value="1"/>
</dbReference>
<dbReference type="PANTHER" id="PTHR48100">
    <property type="entry name" value="BROAD-SPECIFICITY PHOSPHATASE YOR283W-RELATED"/>
    <property type="match status" value="1"/>
</dbReference>
<protein>
    <submittedName>
        <fullName evidence="3">Histidine phosphatase family protein</fullName>
    </submittedName>
</protein>